<proteinExistence type="predicted"/>
<dbReference type="EMBL" id="LR877154">
    <property type="protein sequence ID" value="CAD2218016.1"/>
    <property type="molecule type" value="Genomic_DNA"/>
</dbReference>
<organism evidence="1 2">
    <name type="scientific">Angomonas deanei</name>
    <dbReference type="NCBI Taxonomy" id="59799"/>
    <lineage>
        <taxon>Eukaryota</taxon>
        <taxon>Discoba</taxon>
        <taxon>Euglenozoa</taxon>
        <taxon>Kinetoplastea</taxon>
        <taxon>Metakinetoplastina</taxon>
        <taxon>Trypanosomatida</taxon>
        <taxon>Trypanosomatidae</taxon>
        <taxon>Strigomonadinae</taxon>
        <taxon>Angomonas</taxon>
    </lineage>
</organism>
<dbReference type="Proteomes" id="UP000515908">
    <property type="component" value="Chromosome 10"/>
</dbReference>
<evidence type="ECO:0000313" key="1">
    <source>
        <dbReference type="EMBL" id="CAD2218016.1"/>
    </source>
</evidence>
<accession>A0A7G2CDW1</accession>
<dbReference type="VEuPathDB" id="TriTrypDB:ADEAN_000550200"/>
<protein>
    <submittedName>
        <fullName evidence="1">Uncharacterized protein</fullName>
    </submittedName>
</protein>
<reference evidence="1 2" key="1">
    <citation type="submission" date="2020-08" db="EMBL/GenBank/DDBJ databases">
        <authorList>
            <person name="Newling K."/>
            <person name="Davey J."/>
            <person name="Forrester S."/>
        </authorList>
    </citation>
    <scope>NUCLEOTIDE SEQUENCE [LARGE SCALE GENOMIC DNA]</scope>
    <source>
        <strain evidence="2">Crithidia deanei Carvalho (ATCC PRA-265)</strain>
    </source>
</reference>
<sequence length="134" mass="15126">MSFDTLSFVDIRNKFMRTLFQQECYANMKLYAKIVVGISKKARPSDEEEEIDGETNRVVTLKDVTDSIIEVEPKTPVVILRELTEDAVTRGKGGALVSEDEKPFLIHLSDVMRVIGTAPILRRSPLSPHEDCVF</sequence>
<name>A0A7G2CDW1_9TRYP</name>
<evidence type="ECO:0000313" key="2">
    <source>
        <dbReference type="Proteomes" id="UP000515908"/>
    </source>
</evidence>
<dbReference type="AlphaFoldDB" id="A0A7G2CDW1"/>
<gene>
    <name evidence="1" type="ORF">ADEAN_000550200</name>
</gene>
<keyword evidence="2" id="KW-1185">Reference proteome</keyword>